<accession>A0ABT7BU85</accession>
<sequence>MKRRNLINQLALGTATAYSLAACQSQTQSQAEPDPQPTPSQPLIRWRMATSWPKSLDIIFGAAEILCRRVEEMTEGRFSITPYPAGEIISPLEILEGVIDGTVECGHTNLLYSISRTPTLGLISGLPFGMNMQQQNAWLYAGGGLEEMQKLYADFGARVFPAGNTGLQMGGWFAEPVNSLNDLKGLKMRIPGLGGQVLERLGVEVKLLSGKDIFAAFEQQELDAAEWIGPYDDEKLGLNRIAPYYYYPGWWEPSSVLIALVNPSEWDTLPKEYQEVFRSAALEAYFITLARYDAANGEALARMVLNGTKLVPYSQDILQGAYQTSLELYEEYAAEDPDFQTIYQDWLAFRSQSAQWHQVNELTFSNFMVDALTSIR</sequence>
<dbReference type="PANTHER" id="PTHR33376:SF5">
    <property type="entry name" value="EXTRACYTOPLASMIC SOLUTE RECEPTOR PROTEIN"/>
    <property type="match status" value="1"/>
</dbReference>
<gene>
    <name evidence="3" type="ORF">PMH09_06010</name>
</gene>
<feature type="signal peptide" evidence="2">
    <location>
        <begin position="1"/>
        <end position="21"/>
    </location>
</feature>
<dbReference type="PANTHER" id="PTHR33376">
    <property type="match status" value="1"/>
</dbReference>
<evidence type="ECO:0000313" key="3">
    <source>
        <dbReference type="EMBL" id="MDJ1182746.1"/>
    </source>
</evidence>
<dbReference type="PIRSF" id="PIRSF039026">
    <property type="entry name" value="SiaP"/>
    <property type="match status" value="1"/>
</dbReference>
<evidence type="ECO:0000313" key="4">
    <source>
        <dbReference type="Proteomes" id="UP001232992"/>
    </source>
</evidence>
<organism evidence="3 4">
    <name type="scientific">Roseofilum casamattae BLCC-M143</name>
    <dbReference type="NCBI Taxonomy" id="3022442"/>
    <lineage>
        <taxon>Bacteria</taxon>
        <taxon>Bacillati</taxon>
        <taxon>Cyanobacteriota</taxon>
        <taxon>Cyanophyceae</taxon>
        <taxon>Desertifilales</taxon>
        <taxon>Desertifilaceae</taxon>
        <taxon>Roseofilum</taxon>
        <taxon>Roseofilum casamattae</taxon>
    </lineage>
</organism>
<dbReference type="EMBL" id="JAQOSQ010000004">
    <property type="protein sequence ID" value="MDJ1182746.1"/>
    <property type="molecule type" value="Genomic_DNA"/>
</dbReference>
<dbReference type="Pfam" id="PF03480">
    <property type="entry name" value="DctP"/>
    <property type="match status" value="1"/>
</dbReference>
<evidence type="ECO:0000256" key="2">
    <source>
        <dbReference type="SAM" id="SignalP"/>
    </source>
</evidence>
<comment type="caution">
    <text evidence="3">The sequence shown here is derived from an EMBL/GenBank/DDBJ whole genome shotgun (WGS) entry which is preliminary data.</text>
</comment>
<reference evidence="3 4" key="1">
    <citation type="submission" date="2023-01" db="EMBL/GenBank/DDBJ databases">
        <title>Novel diversity within Roseofilum (Cyanobacteria; Desertifilaceae) from marine benthic mats with descriptions of four novel species.</title>
        <authorList>
            <person name="Wang Y."/>
            <person name="Berthold D.E."/>
            <person name="Hu J."/>
            <person name="Lefler F.W."/>
            <person name="Laughinghouse H.D. IV."/>
        </authorList>
    </citation>
    <scope>NUCLEOTIDE SEQUENCE [LARGE SCALE GENOMIC DNA]</scope>
    <source>
        <strain evidence="3 4">BLCC-M143</strain>
    </source>
</reference>
<feature type="chain" id="PRO_5046155494" evidence="2">
    <location>
        <begin position="22"/>
        <end position="376"/>
    </location>
</feature>
<keyword evidence="1 2" id="KW-0732">Signal</keyword>
<dbReference type="InterPro" id="IPR026289">
    <property type="entry name" value="SBP_TakP-like"/>
</dbReference>
<dbReference type="RefSeq" id="WP_283757399.1">
    <property type="nucleotide sequence ID" value="NZ_JAQOSQ010000004.1"/>
</dbReference>
<name>A0ABT7BU85_9CYAN</name>
<dbReference type="Gene3D" id="3.40.190.170">
    <property type="entry name" value="Bacterial extracellular solute-binding protein, family 7"/>
    <property type="match status" value="1"/>
</dbReference>
<dbReference type="Proteomes" id="UP001232992">
    <property type="component" value="Unassembled WGS sequence"/>
</dbReference>
<protein>
    <submittedName>
        <fullName evidence="3">ABC transporter substrate-binding protein</fullName>
    </submittedName>
</protein>
<dbReference type="InterPro" id="IPR018389">
    <property type="entry name" value="DctP_fam"/>
</dbReference>
<dbReference type="Gene3D" id="3.40.190.10">
    <property type="entry name" value="Periplasmic binding protein-like II"/>
    <property type="match status" value="1"/>
</dbReference>
<proteinExistence type="predicted"/>
<keyword evidence="4" id="KW-1185">Reference proteome</keyword>
<dbReference type="PROSITE" id="PS51257">
    <property type="entry name" value="PROKAR_LIPOPROTEIN"/>
    <property type="match status" value="1"/>
</dbReference>
<dbReference type="InterPro" id="IPR038404">
    <property type="entry name" value="TRAP_DctP_sf"/>
</dbReference>
<evidence type="ECO:0000256" key="1">
    <source>
        <dbReference type="ARBA" id="ARBA00022729"/>
    </source>
</evidence>